<reference evidence="12" key="2">
    <citation type="submission" date="2020-09" db="EMBL/GenBank/DDBJ databases">
        <authorList>
            <person name="Sun Q."/>
            <person name="Kim S."/>
        </authorList>
    </citation>
    <scope>NUCLEOTIDE SEQUENCE</scope>
    <source>
        <strain evidence="12">KCTC 32501</strain>
    </source>
</reference>
<dbReference type="NCBIfam" id="TIGR00132">
    <property type="entry name" value="gatA"/>
    <property type="match status" value="1"/>
</dbReference>
<evidence type="ECO:0000313" key="12">
    <source>
        <dbReference type="EMBL" id="GHA72318.1"/>
    </source>
</evidence>
<comment type="function">
    <text evidence="10">Allows the formation of correctly charged Gln-tRNA(Gln) through the transamidation of misacylated Glu-tRNA(Gln) in organisms which lack glutaminyl-tRNA synthetase. The reaction takes place in the presence of glutamine and ATP through an activated gamma-phospho-Glu-tRNA(Gln).</text>
</comment>
<dbReference type="RefSeq" id="WP_189492947.1">
    <property type="nucleotide sequence ID" value="NZ_BMZG01000005.1"/>
</dbReference>
<dbReference type="EC" id="6.3.5.7" evidence="3 10"/>
<dbReference type="Proteomes" id="UP000614287">
    <property type="component" value="Unassembled WGS sequence"/>
</dbReference>
<dbReference type="PROSITE" id="PS00571">
    <property type="entry name" value="AMIDASES"/>
    <property type="match status" value="1"/>
</dbReference>
<name>A0A8J3CHI5_9BURK</name>
<evidence type="ECO:0000256" key="9">
    <source>
        <dbReference type="ARBA" id="ARBA00047407"/>
    </source>
</evidence>
<comment type="similarity">
    <text evidence="1 10">Belongs to the amidase family. GatA subfamily.</text>
</comment>
<comment type="catalytic activity">
    <reaction evidence="9 10">
        <text>L-glutamyl-tRNA(Gln) + L-glutamine + ATP + H2O = L-glutaminyl-tRNA(Gln) + L-glutamate + ADP + phosphate + H(+)</text>
        <dbReference type="Rhea" id="RHEA:17521"/>
        <dbReference type="Rhea" id="RHEA-COMP:9681"/>
        <dbReference type="Rhea" id="RHEA-COMP:9684"/>
        <dbReference type="ChEBI" id="CHEBI:15377"/>
        <dbReference type="ChEBI" id="CHEBI:15378"/>
        <dbReference type="ChEBI" id="CHEBI:29985"/>
        <dbReference type="ChEBI" id="CHEBI:30616"/>
        <dbReference type="ChEBI" id="CHEBI:43474"/>
        <dbReference type="ChEBI" id="CHEBI:58359"/>
        <dbReference type="ChEBI" id="CHEBI:78520"/>
        <dbReference type="ChEBI" id="CHEBI:78521"/>
        <dbReference type="ChEBI" id="CHEBI:456216"/>
        <dbReference type="EC" id="6.3.5.7"/>
    </reaction>
</comment>
<keyword evidence="6 10" id="KW-0547">Nucleotide-binding</keyword>
<dbReference type="GO" id="GO:0050567">
    <property type="term" value="F:glutaminyl-tRNA synthase (glutamine-hydrolyzing) activity"/>
    <property type="evidence" value="ECO:0007669"/>
    <property type="project" value="UniProtKB-UniRule"/>
</dbReference>
<dbReference type="InterPro" id="IPR036928">
    <property type="entry name" value="AS_sf"/>
</dbReference>
<dbReference type="GO" id="GO:0006412">
    <property type="term" value="P:translation"/>
    <property type="evidence" value="ECO:0007669"/>
    <property type="project" value="UniProtKB-UniRule"/>
</dbReference>
<dbReference type="InterPro" id="IPR004412">
    <property type="entry name" value="GatA"/>
</dbReference>
<evidence type="ECO:0000256" key="10">
    <source>
        <dbReference type="HAMAP-Rule" id="MF_00120"/>
    </source>
</evidence>
<dbReference type="GO" id="GO:0005524">
    <property type="term" value="F:ATP binding"/>
    <property type="evidence" value="ECO:0007669"/>
    <property type="project" value="UniProtKB-KW"/>
</dbReference>
<dbReference type="Gene3D" id="3.90.1300.10">
    <property type="entry name" value="Amidase signature (AS) domain"/>
    <property type="match status" value="1"/>
</dbReference>
<dbReference type="SUPFAM" id="SSF75304">
    <property type="entry name" value="Amidase signature (AS) enzymes"/>
    <property type="match status" value="1"/>
</dbReference>
<evidence type="ECO:0000256" key="4">
    <source>
        <dbReference type="ARBA" id="ARBA00014428"/>
    </source>
</evidence>
<keyword evidence="13" id="KW-1185">Reference proteome</keyword>
<dbReference type="InterPro" id="IPR020556">
    <property type="entry name" value="Amidase_CS"/>
</dbReference>
<evidence type="ECO:0000259" key="11">
    <source>
        <dbReference type="Pfam" id="PF01425"/>
    </source>
</evidence>
<dbReference type="Pfam" id="PF01425">
    <property type="entry name" value="Amidase"/>
    <property type="match status" value="1"/>
</dbReference>
<dbReference type="GO" id="GO:0030956">
    <property type="term" value="C:glutamyl-tRNA(Gln) amidotransferase complex"/>
    <property type="evidence" value="ECO:0007669"/>
    <property type="project" value="InterPro"/>
</dbReference>
<evidence type="ECO:0000256" key="5">
    <source>
        <dbReference type="ARBA" id="ARBA00022598"/>
    </source>
</evidence>
<dbReference type="AlphaFoldDB" id="A0A8J3CHI5"/>
<dbReference type="InterPro" id="IPR000120">
    <property type="entry name" value="Amidase"/>
</dbReference>
<evidence type="ECO:0000256" key="1">
    <source>
        <dbReference type="ARBA" id="ARBA00008069"/>
    </source>
</evidence>
<dbReference type="HAMAP" id="MF_00120">
    <property type="entry name" value="GatA"/>
    <property type="match status" value="1"/>
</dbReference>
<gene>
    <name evidence="10 12" type="primary">gatA</name>
    <name evidence="12" type="ORF">GCM10009007_11620</name>
</gene>
<dbReference type="PANTHER" id="PTHR11895:SF151">
    <property type="entry name" value="GLUTAMYL-TRNA(GLN) AMIDOTRANSFERASE SUBUNIT A"/>
    <property type="match status" value="1"/>
</dbReference>
<accession>A0A8J3CHI5</accession>
<dbReference type="PANTHER" id="PTHR11895">
    <property type="entry name" value="TRANSAMIDASE"/>
    <property type="match status" value="1"/>
</dbReference>
<dbReference type="InterPro" id="IPR023631">
    <property type="entry name" value="Amidase_dom"/>
</dbReference>
<comment type="caution">
    <text evidence="12">The sequence shown here is derived from an EMBL/GenBank/DDBJ whole genome shotgun (WGS) entry which is preliminary data.</text>
</comment>
<proteinExistence type="inferred from homology"/>
<comment type="subunit">
    <text evidence="2 10">Heterotrimer of A, B and C subunits.</text>
</comment>
<keyword evidence="7 10" id="KW-0067">ATP-binding</keyword>
<evidence type="ECO:0000256" key="3">
    <source>
        <dbReference type="ARBA" id="ARBA00012739"/>
    </source>
</evidence>
<dbReference type="EMBL" id="BMZG01000005">
    <property type="protein sequence ID" value="GHA72318.1"/>
    <property type="molecule type" value="Genomic_DNA"/>
</dbReference>
<evidence type="ECO:0000313" key="13">
    <source>
        <dbReference type="Proteomes" id="UP000614287"/>
    </source>
</evidence>
<feature type="domain" description="Amidase" evidence="11">
    <location>
        <begin position="23"/>
        <end position="474"/>
    </location>
</feature>
<reference evidence="12" key="1">
    <citation type="journal article" date="2014" name="Int. J. Syst. Evol. Microbiol.">
        <title>Complete genome sequence of Corynebacterium casei LMG S-19264T (=DSM 44701T), isolated from a smear-ripened cheese.</title>
        <authorList>
            <consortium name="US DOE Joint Genome Institute (JGI-PGF)"/>
            <person name="Walter F."/>
            <person name="Albersmeier A."/>
            <person name="Kalinowski J."/>
            <person name="Ruckert C."/>
        </authorList>
    </citation>
    <scope>NUCLEOTIDE SEQUENCE</scope>
    <source>
        <strain evidence="12">KCTC 32501</strain>
    </source>
</reference>
<keyword evidence="5 10" id="KW-0436">Ligase</keyword>
<keyword evidence="8 10" id="KW-0648">Protein biosynthesis</keyword>
<feature type="active site" description="Charge relay system" evidence="10">
    <location>
        <position position="76"/>
    </location>
</feature>
<evidence type="ECO:0000256" key="6">
    <source>
        <dbReference type="ARBA" id="ARBA00022741"/>
    </source>
</evidence>
<organism evidence="12 13">
    <name type="scientific">Formosimonas limnophila</name>
    <dbReference type="NCBI Taxonomy" id="1384487"/>
    <lineage>
        <taxon>Bacteria</taxon>
        <taxon>Pseudomonadati</taxon>
        <taxon>Pseudomonadota</taxon>
        <taxon>Betaproteobacteria</taxon>
        <taxon>Burkholderiales</taxon>
        <taxon>Burkholderiaceae</taxon>
        <taxon>Formosimonas</taxon>
    </lineage>
</organism>
<feature type="active site" description="Acyl-ester intermediate" evidence="10">
    <location>
        <position position="175"/>
    </location>
</feature>
<sequence>MLHTLSISEMRAQLDEKKTSAVEVAQHFLTRIEAQRDLNAFISVDSEATLAQAKIADATIAAGQSQLLTGIPLAHKDVFVTRDFVTTAGSKILAQYKSPFDATAIDRLSSAGAVCMGKTNMDEFAMGSSNENSFYGKVKNPWDVTRVPGGSSGGSAVAVAAGLSLGATGTDTGGSIRQPASFTGITGIKPTYGRVSRYGMIAYASSLDQGGPFARSAADCALLLTAMAGFDEKDSTSIERADEDYARLLNQPFSSNATESQPLKGLKIGVPREFYGAGLDEEVKAATQAAIAQYETLGATVVEVSLPKTELSIPTYYVIAPAEASSNLSRFDGVRYGHRARKYSDLEDMYRKTRTEGFGWEVQRRILVGTYVLSHGYYDAYYLQAQRLRRMIAEDYQNALSQCDVIMGPVAPTPAWRIGEKSADPVQMYLADIYTLSLNLAGLPGMSIPCGFSACGLPIGLQIIGNYFDEARLLQIAHIYQNTTNWHTKQATNHKE</sequence>
<evidence type="ECO:0000256" key="7">
    <source>
        <dbReference type="ARBA" id="ARBA00022840"/>
    </source>
</evidence>
<protein>
    <recommendedName>
        <fullName evidence="4 10">Glutamyl-tRNA(Gln) amidotransferase subunit A</fullName>
        <shortName evidence="10">Glu-ADT subunit A</shortName>
        <ecNumber evidence="3 10">6.3.5.7</ecNumber>
    </recommendedName>
</protein>
<evidence type="ECO:0000256" key="2">
    <source>
        <dbReference type="ARBA" id="ARBA00011123"/>
    </source>
</evidence>
<feature type="active site" description="Charge relay system" evidence="10">
    <location>
        <position position="151"/>
    </location>
</feature>
<evidence type="ECO:0000256" key="8">
    <source>
        <dbReference type="ARBA" id="ARBA00022917"/>
    </source>
</evidence>